<dbReference type="Gene3D" id="3.50.50.60">
    <property type="entry name" value="FAD/NAD(P)-binding domain"/>
    <property type="match status" value="3"/>
</dbReference>
<evidence type="ECO:0000313" key="12">
    <source>
        <dbReference type="EMBL" id="QHQ61653.1"/>
    </source>
</evidence>
<dbReference type="SUPFAM" id="SSF56425">
    <property type="entry name" value="Succinate dehydrogenase/fumarate reductase flavoprotein, catalytic domain"/>
    <property type="match status" value="1"/>
</dbReference>
<dbReference type="PROSITE" id="PS51257">
    <property type="entry name" value="PROKAR_LIPOPROTEIN"/>
    <property type="match status" value="1"/>
</dbReference>
<keyword evidence="13" id="KW-1185">Reference proteome</keyword>
<dbReference type="SUPFAM" id="SSF51905">
    <property type="entry name" value="FAD/NAD(P)-binding domain"/>
    <property type="match status" value="1"/>
</dbReference>
<dbReference type="InterPro" id="IPR027477">
    <property type="entry name" value="Succ_DH/fumarate_Rdtase_cat_sf"/>
</dbReference>
<dbReference type="Pfam" id="PF04205">
    <property type="entry name" value="FMN_bind"/>
    <property type="match status" value="1"/>
</dbReference>
<dbReference type="Proteomes" id="UP000464314">
    <property type="component" value="Chromosome"/>
</dbReference>
<evidence type="ECO:0000256" key="4">
    <source>
        <dbReference type="ARBA" id="ARBA00015872"/>
    </source>
</evidence>
<feature type="region of interest" description="Disordered" evidence="10">
    <location>
        <begin position="33"/>
        <end position="58"/>
    </location>
</feature>
<name>A0A6P1TMF8_9FIRM</name>
<evidence type="ECO:0000313" key="13">
    <source>
        <dbReference type="Proteomes" id="UP000464314"/>
    </source>
</evidence>
<protein>
    <recommendedName>
        <fullName evidence="4">Urocanate reductase</fullName>
        <ecNumber evidence="3">1.3.99.33</ecNumber>
    </recommendedName>
</protein>
<evidence type="ECO:0000256" key="5">
    <source>
        <dbReference type="ARBA" id="ARBA00022630"/>
    </source>
</evidence>
<dbReference type="EC" id="1.3.99.33" evidence="3"/>
<keyword evidence="6" id="KW-0274">FAD</keyword>
<feature type="coiled-coil region" evidence="9">
    <location>
        <begin position="141"/>
        <end position="168"/>
    </location>
</feature>
<evidence type="ECO:0000256" key="2">
    <source>
        <dbReference type="ARBA" id="ARBA00001974"/>
    </source>
</evidence>
<dbReference type="Pfam" id="PF00890">
    <property type="entry name" value="FAD_binding_2"/>
    <property type="match status" value="1"/>
</dbReference>
<dbReference type="PANTHER" id="PTHR43400:SF10">
    <property type="entry name" value="3-OXOSTEROID 1-DEHYDROGENASE"/>
    <property type="match status" value="1"/>
</dbReference>
<proteinExistence type="predicted"/>
<evidence type="ECO:0000256" key="9">
    <source>
        <dbReference type="SAM" id="Coils"/>
    </source>
</evidence>
<dbReference type="InterPro" id="IPR003953">
    <property type="entry name" value="FAD-dep_OxRdtase_2_FAD-bd"/>
</dbReference>
<evidence type="ECO:0000256" key="8">
    <source>
        <dbReference type="ARBA" id="ARBA00049922"/>
    </source>
</evidence>
<dbReference type="EMBL" id="CP048000">
    <property type="protein sequence ID" value="QHQ61653.1"/>
    <property type="molecule type" value="Genomic_DNA"/>
</dbReference>
<comment type="cofactor">
    <cofactor evidence="1">
        <name>FMN</name>
        <dbReference type="ChEBI" id="CHEBI:58210"/>
    </cofactor>
</comment>
<dbReference type="AlphaFoldDB" id="A0A6P1TMF8"/>
<dbReference type="PANTHER" id="PTHR43400">
    <property type="entry name" value="FUMARATE REDUCTASE"/>
    <property type="match status" value="1"/>
</dbReference>
<reference evidence="12 13" key="1">
    <citation type="submission" date="2020-01" db="EMBL/GenBank/DDBJ databases">
        <title>Genome analysis of Anaerocolumna sp. CBA3638.</title>
        <authorList>
            <person name="Kim J."/>
            <person name="Roh S.W."/>
        </authorList>
    </citation>
    <scope>NUCLEOTIDE SEQUENCE [LARGE SCALE GENOMIC DNA]</scope>
    <source>
        <strain evidence="12 13">CBA3638</strain>
    </source>
</reference>
<sequence length="669" mass="71251">MKRKKWNKLIVMAVCLSLFVLLLGGCKQKISDQETSNVNTNNTENSAEDTTSSNSESTDSIITQKYKAGTYKAKAQGKDGLIQVEVTFSDTKITDIKILSQTETAGLGDDALITIKGKVLEGQTLAVDAVSGATESSNGLLAAIEDAVRQANGDVDALKSNIVTKENEGKVEKMSADVVVIGAGASGVSAAVTAADKGAKVIIIEKTAVIGGASNLSWAGKFYNSSAALDNGVKVEVEKEIANWIANNHWRVDAATIRQYVTKSGETYDWLADKGYQTTFMNFGGEQLHLLPPYEDRQKLLKNMLSESVVKGGGEVLTETTGKKLLTNDSGDVVGVSAEKADGTTLEITAKSVIMATGGYAANAEMVKELFGFEGVNGGLGQNIGEGLKMAWAVGAKVPDNIGGQMLHQTLARATADLKKEFDSFKASYPLMTAYLPNFMNVGPSGARFRDEAATLTAVAAANTSAFNGPYHLVIVSKAQLDLLNKKGMSGVKAPQLPGMPPEFYEDFKDQFTLDNPWTDAQKVFDAMVKNGDGYKGDTIEELAKNAGMDVETFTEEYNNYMEAVKTGVDTEFGKSADYLFSMGEEGPYYAVIAEINNLGSVGGLLVNKDFKVLDDKRVPIKGLFAVGLESEGVLFNDTYVGNGVGIGYSFTSGRLGGGNAADYALDEK</sequence>
<dbReference type="GO" id="GO:0008202">
    <property type="term" value="P:steroid metabolic process"/>
    <property type="evidence" value="ECO:0007669"/>
    <property type="project" value="UniProtKB-ARBA"/>
</dbReference>
<evidence type="ECO:0000256" key="7">
    <source>
        <dbReference type="ARBA" id="ARBA00023002"/>
    </source>
</evidence>
<keyword evidence="5" id="KW-0285">Flavoprotein</keyword>
<dbReference type="InterPro" id="IPR036188">
    <property type="entry name" value="FAD/NAD-bd_sf"/>
</dbReference>
<dbReference type="Gene3D" id="3.90.1010.20">
    <property type="match status" value="1"/>
</dbReference>
<dbReference type="KEGG" id="anr:Ana3638_13440"/>
<keyword evidence="7" id="KW-0560">Oxidoreductase</keyword>
<dbReference type="Gene3D" id="3.90.700.10">
    <property type="entry name" value="Succinate dehydrogenase/fumarate reductase flavoprotein, catalytic domain"/>
    <property type="match status" value="1"/>
</dbReference>
<evidence type="ECO:0000256" key="6">
    <source>
        <dbReference type="ARBA" id="ARBA00022827"/>
    </source>
</evidence>
<dbReference type="GO" id="GO:0010181">
    <property type="term" value="F:FMN binding"/>
    <property type="evidence" value="ECO:0007669"/>
    <property type="project" value="InterPro"/>
</dbReference>
<evidence type="ECO:0000256" key="1">
    <source>
        <dbReference type="ARBA" id="ARBA00001917"/>
    </source>
</evidence>
<comment type="cofactor">
    <cofactor evidence="2">
        <name>FAD</name>
        <dbReference type="ChEBI" id="CHEBI:57692"/>
    </cofactor>
</comment>
<gene>
    <name evidence="12" type="ORF">Ana3638_13440</name>
</gene>
<keyword evidence="9" id="KW-0175">Coiled coil</keyword>
<comment type="catalytic activity">
    <reaction evidence="8">
        <text>dihydrourocanate + A = urocanate + AH2</text>
        <dbReference type="Rhea" id="RHEA:36059"/>
        <dbReference type="ChEBI" id="CHEBI:13193"/>
        <dbReference type="ChEBI" id="CHEBI:17499"/>
        <dbReference type="ChEBI" id="CHEBI:27247"/>
        <dbReference type="ChEBI" id="CHEBI:72991"/>
        <dbReference type="EC" id="1.3.99.33"/>
    </reaction>
</comment>
<dbReference type="RefSeq" id="WP_161838478.1">
    <property type="nucleotide sequence ID" value="NZ_CP048000.1"/>
</dbReference>
<evidence type="ECO:0000259" key="11">
    <source>
        <dbReference type="SMART" id="SM00900"/>
    </source>
</evidence>
<accession>A0A6P1TMF8</accession>
<dbReference type="InterPro" id="IPR050315">
    <property type="entry name" value="FAD-oxidoreductase_2"/>
</dbReference>
<evidence type="ECO:0000256" key="3">
    <source>
        <dbReference type="ARBA" id="ARBA00013137"/>
    </source>
</evidence>
<dbReference type="SMART" id="SM00900">
    <property type="entry name" value="FMN_bind"/>
    <property type="match status" value="1"/>
</dbReference>
<organism evidence="12 13">
    <name type="scientific">Anaerocolumna sedimenticola</name>
    <dbReference type="NCBI Taxonomy" id="2696063"/>
    <lineage>
        <taxon>Bacteria</taxon>
        <taxon>Bacillati</taxon>
        <taxon>Bacillota</taxon>
        <taxon>Clostridia</taxon>
        <taxon>Lachnospirales</taxon>
        <taxon>Lachnospiraceae</taxon>
        <taxon>Anaerocolumna</taxon>
    </lineage>
</organism>
<dbReference type="GO" id="GO:0033765">
    <property type="term" value="F:steroid dehydrogenase activity, acting on the CH-CH group of donors"/>
    <property type="evidence" value="ECO:0007669"/>
    <property type="project" value="UniProtKB-ARBA"/>
</dbReference>
<feature type="domain" description="FMN-binding" evidence="11">
    <location>
        <begin position="77"/>
        <end position="151"/>
    </location>
</feature>
<evidence type="ECO:0000256" key="10">
    <source>
        <dbReference type="SAM" id="MobiDB-lite"/>
    </source>
</evidence>
<dbReference type="GO" id="GO:0016020">
    <property type="term" value="C:membrane"/>
    <property type="evidence" value="ECO:0007669"/>
    <property type="project" value="InterPro"/>
</dbReference>
<feature type="compositionally biased region" description="Low complexity" evidence="10">
    <location>
        <begin position="34"/>
        <end position="58"/>
    </location>
</feature>
<dbReference type="InterPro" id="IPR007329">
    <property type="entry name" value="FMN-bd"/>
</dbReference>